<feature type="compositionally biased region" description="Low complexity" evidence="2">
    <location>
        <begin position="1"/>
        <end position="20"/>
    </location>
</feature>
<sequence>MYGKNQSSVGGDVQSDSVPGSSGGTDSSSVILARLDYIFTELRDLKADRAEVVSSVNACKNDIVTAISAIDERIKKCNDDNRQLKKANMKLQKELGEVKLQINELIQSTQYNSSVRINNVPYTEQENVIILRISMKLTQIRRAWSRMKEDTRGSACDHGSLKFAEPWSRMKEDTIGSAWGHYGSLKFAVYSYE</sequence>
<dbReference type="AlphaFoldDB" id="T1I9F5"/>
<keyword evidence="1" id="KW-0175">Coiled coil</keyword>
<dbReference type="Proteomes" id="UP000015103">
    <property type="component" value="Unassembled WGS sequence"/>
</dbReference>
<dbReference type="HOGENOM" id="CLU_1410431_0_0_1"/>
<dbReference type="VEuPathDB" id="VectorBase:RPRC012927"/>
<evidence type="ECO:0000256" key="1">
    <source>
        <dbReference type="SAM" id="Coils"/>
    </source>
</evidence>
<dbReference type="EMBL" id="ACPB03017072">
    <property type="status" value="NOT_ANNOTATED_CDS"/>
    <property type="molecule type" value="Genomic_DNA"/>
</dbReference>
<protein>
    <submittedName>
        <fullName evidence="3">Uncharacterized protein</fullName>
    </submittedName>
</protein>
<dbReference type="EnsemblMetazoa" id="RPRC012927-RA">
    <property type="protein sequence ID" value="RPRC012927-PA"/>
    <property type="gene ID" value="RPRC012927"/>
</dbReference>
<reference evidence="3" key="1">
    <citation type="submission" date="2015-05" db="UniProtKB">
        <authorList>
            <consortium name="EnsemblMetazoa"/>
        </authorList>
    </citation>
    <scope>IDENTIFICATION</scope>
</reference>
<feature type="coiled-coil region" evidence="1">
    <location>
        <begin position="67"/>
        <end position="108"/>
    </location>
</feature>
<dbReference type="EMBL" id="ACPB03017071">
    <property type="status" value="NOT_ANNOTATED_CDS"/>
    <property type="molecule type" value="Genomic_DNA"/>
</dbReference>
<evidence type="ECO:0000313" key="4">
    <source>
        <dbReference type="Proteomes" id="UP000015103"/>
    </source>
</evidence>
<evidence type="ECO:0000256" key="2">
    <source>
        <dbReference type="SAM" id="MobiDB-lite"/>
    </source>
</evidence>
<proteinExistence type="predicted"/>
<keyword evidence="4" id="KW-1185">Reference proteome</keyword>
<organism evidence="3 4">
    <name type="scientific">Rhodnius prolixus</name>
    <name type="common">Triatomid bug</name>
    <dbReference type="NCBI Taxonomy" id="13249"/>
    <lineage>
        <taxon>Eukaryota</taxon>
        <taxon>Metazoa</taxon>
        <taxon>Ecdysozoa</taxon>
        <taxon>Arthropoda</taxon>
        <taxon>Hexapoda</taxon>
        <taxon>Insecta</taxon>
        <taxon>Pterygota</taxon>
        <taxon>Neoptera</taxon>
        <taxon>Paraneoptera</taxon>
        <taxon>Hemiptera</taxon>
        <taxon>Heteroptera</taxon>
        <taxon>Panheteroptera</taxon>
        <taxon>Cimicomorpha</taxon>
        <taxon>Reduviidae</taxon>
        <taxon>Triatominae</taxon>
        <taxon>Rhodnius</taxon>
    </lineage>
</organism>
<accession>T1I9F5</accession>
<evidence type="ECO:0000313" key="3">
    <source>
        <dbReference type="EnsemblMetazoa" id="RPRC012927-PA"/>
    </source>
</evidence>
<dbReference type="InParanoid" id="T1I9F5"/>
<name>T1I9F5_RHOPR</name>
<feature type="region of interest" description="Disordered" evidence="2">
    <location>
        <begin position="1"/>
        <end position="26"/>
    </location>
</feature>